<proteinExistence type="predicted"/>
<dbReference type="GO" id="GO:0009235">
    <property type="term" value="P:cobalamin metabolic process"/>
    <property type="evidence" value="ECO:0007669"/>
    <property type="project" value="InterPro"/>
</dbReference>
<reference evidence="2" key="1">
    <citation type="submission" date="2022-11" db="UniProtKB">
        <authorList>
            <consortium name="WormBaseParasite"/>
        </authorList>
    </citation>
    <scope>IDENTIFICATION</scope>
</reference>
<dbReference type="InterPro" id="IPR019362">
    <property type="entry name" value="MMADHC"/>
</dbReference>
<dbReference type="GO" id="GO:0005739">
    <property type="term" value="C:mitochondrion"/>
    <property type="evidence" value="ECO:0007669"/>
    <property type="project" value="TreeGrafter"/>
</dbReference>
<name>A0A914E8F7_9BILA</name>
<accession>A0A914E8F7</accession>
<evidence type="ECO:0000313" key="1">
    <source>
        <dbReference type="Proteomes" id="UP000887540"/>
    </source>
</evidence>
<dbReference type="Proteomes" id="UP000887540">
    <property type="component" value="Unplaced"/>
</dbReference>
<keyword evidence="1" id="KW-1185">Reference proteome</keyword>
<protein>
    <submittedName>
        <fullName evidence="2">Uncharacterized protein</fullName>
    </submittedName>
</protein>
<evidence type="ECO:0000313" key="2">
    <source>
        <dbReference type="WBParaSite" id="ACRNAN_scaffold6456.g6574.t1"/>
    </source>
</evidence>
<dbReference type="Pfam" id="PF10229">
    <property type="entry name" value="MMADHC"/>
    <property type="match status" value="1"/>
</dbReference>
<dbReference type="PANTHER" id="PTHR13192">
    <property type="entry name" value="MY011 PROTEIN"/>
    <property type="match status" value="1"/>
</dbReference>
<dbReference type="WBParaSite" id="ACRNAN_scaffold6456.g6574.t1">
    <property type="protein sequence ID" value="ACRNAN_scaffold6456.g6574.t1"/>
    <property type="gene ID" value="ACRNAN_scaffold6456.g6574"/>
</dbReference>
<dbReference type="AlphaFoldDB" id="A0A914E8F7"/>
<sequence length="314" mass="35197">MSLRTSKVGLLKSGLKNLNSGGLNCYCTKTRTFDDKKILFVATSAPQRLSNEILGTNPTFPFQGGIGFDKTQIKLQTEPALKEKKHFKALSLPTTSDGSLRYQLRELPEIIENSMRIQVAPDYQPEEPMKIEVLKADRAMELKAVPCPKTLKKDLKNLFLDIEIEKTKNITVLNLTQKSVTDMSAWSPEMEAEREALTKDFINVAIAVCHDLQKIGNGMYWADFIEPASGRPYFGKYTNACLFETDDKYRDLGFKIEDLGCCKVIKHVKWSTNAFVGSIFTDAPIDSAEVKTILANAQAGQYFQEKSSALEKSE</sequence>
<dbReference type="PANTHER" id="PTHR13192:SF3">
    <property type="entry name" value="COBALAMIN TRAFFICKING PROTEIN CBLD"/>
    <property type="match status" value="1"/>
</dbReference>
<organism evidence="1 2">
    <name type="scientific">Acrobeloides nanus</name>
    <dbReference type="NCBI Taxonomy" id="290746"/>
    <lineage>
        <taxon>Eukaryota</taxon>
        <taxon>Metazoa</taxon>
        <taxon>Ecdysozoa</taxon>
        <taxon>Nematoda</taxon>
        <taxon>Chromadorea</taxon>
        <taxon>Rhabditida</taxon>
        <taxon>Tylenchina</taxon>
        <taxon>Cephalobomorpha</taxon>
        <taxon>Cephaloboidea</taxon>
        <taxon>Cephalobidae</taxon>
        <taxon>Acrobeloides</taxon>
    </lineage>
</organism>